<evidence type="ECO:0000313" key="3">
    <source>
        <dbReference type="Proteomes" id="UP000477739"/>
    </source>
</evidence>
<keyword evidence="1" id="KW-0812">Transmembrane</keyword>
<protein>
    <submittedName>
        <fullName evidence="2">Phage holin, lambda family</fullName>
    </submittedName>
</protein>
<dbReference type="Proteomes" id="UP000477739">
    <property type="component" value="Unassembled WGS sequence"/>
</dbReference>
<feature type="transmembrane region" description="Helical" evidence="1">
    <location>
        <begin position="12"/>
        <end position="33"/>
    </location>
</feature>
<dbReference type="OrthoDB" id="6711255at2"/>
<evidence type="ECO:0000313" key="2">
    <source>
        <dbReference type="EMBL" id="MTH47491.1"/>
    </source>
</evidence>
<comment type="caution">
    <text evidence="2">The sequence shown here is derived from an EMBL/GenBank/DDBJ whole genome shotgun (WGS) entry which is preliminary data.</text>
</comment>
<feature type="transmembrane region" description="Helical" evidence="1">
    <location>
        <begin position="45"/>
        <end position="67"/>
    </location>
</feature>
<organism evidence="2 3">
    <name type="scientific">Intestinirhabdus alba</name>
    <dbReference type="NCBI Taxonomy" id="2899544"/>
    <lineage>
        <taxon>Bacteria</taxon>
        <taxon>Pseudomonadati</taxon>
        <taxon>Pseudomonadota</taxon>
        <taxon>Gammaproteobacteria</taxon>
        <taxon>Enterobacterales</taxon>
        <taxon>Enterobacteriaceae</taxon>
        <taxon>Intestinirhabdus</taxon>
    </lineage>
</organism>
<accession>A0A6L6IKY5</accession>
<dbReference type="EMBL" id="WMJZ01000020">
    <property type="protein sequence ID" value="MTH47491.1"/>
    <property type="molecule type" value="Genomic_DNA"/>
</dbReference>
<keyword evidence="1" id="KW-0472">Membrane</keyword>
<reference evidence="2 3" key="1">
    <citation type="submission" date="2019-11" db="EMBL/GenBank/DDBJ databases">
        <title>Escherichia alba sp. nov. isolated from the gut of plastic-eating superworms Zophobas atratus.</title>
        <authorList>
            <person name="Yang Y."/>
        </authorList>
    </citation>
    <scope>NUCLEOTIDE SEQUENCE [LARGE SCALE GENOMIC DNA]</scope>
    <source>
        <strain evidence="3">BIT-B35</strain>
    </source>
</reference>
<proteinExistence type="predicted"/>
<dbReference type="NCBIfam" id="TIGR01594">
    <property type="entry name" value="holin_lambda"/>
    <property type="match status" value="1"/>
</dbReference>
<dbReference type="AlphaFoldDB" id="A0A6L6IKY5"/>
<sequence>MNHGFWESSLKWIAENAPAIWSGLAAIGVSSLMNIKDGKPKKYTVTSSLVCGIIAMSLSGMMTYFGLPGDASSLVGGVVGFLGADKLRDIANAIVNRRINGTDTQEGKNDNQQ</sequence>
<keyword evidence="3" id="KW-1185">Reference proteome</keyword>
<gene>
    <name evidence="2" type="ORF">GJV78_14740</name>
</gene>
<keyword evidence="1" id="KW-1133">Transmembrane helix</keyword>
<evidence type="ECO:0000256" key="1">
    <source>
        <dbReference type="SAM" id="Phobius"/>
    </source>
</evidence>
<dbReference type="Pfam" id="PF05106">
    <property type="entry name" value="Phage_holin_3_1"/>
    <property type="match status" value="1"/>
</dbReference>
<dbReference type="RefSeq" id="WP_155109061.1">
    <property type="nucleotide sequence ID" value="NZ_WMJZ01000020.1"/>
</dbReference>
<name>A0A6L6IKY5_9ENTR</name>
<dbReference type="InterPro" id="IPR006481">
    <property type="entry name" value="Phage_lambda_GpS_holin"/>
</dbReference>